<dbReference type="PANTHER" id="PTHR43792:SF8">
    <property type="entry name" value="[RIBOSOMAL PROTEIN US5]-ALANINE N-ACETYLTRANSFERASE"/>
    <property type="match status" value="1"/>
</dbReference>
<feature type="domain" description="N-acetyltransferase" evidence="4">
    <location>
        <begin position="24"/>
        <end position="172"/>
    </location>
</feature>
<evidence type="ECO:0000256" key="3">
    <source>
        <dbReference type="ARBA" id="ARBA00038502"/>
    </source>
</evidence>
<evidence type="ECO:0000256" key="1">
    <source>
        <dbReference type="ARBA" id="ARBA00022679"/>
    </source>
</evidence>
<proteinExistence type="inferred from homology"/>
<dbReference type="InterPro" id="IPR000182">
    <property type="entry name" value="GNAT_dom"/>
</dbReference>
<accession>A0A1H7JMX5</accession>
<dbReference type="GO" id="GO:0008999">
    <property type="term" value="F:protein-N-terminal-alanine acetyltransferase activity"/>
    <property type="evidence" value="ECO:0007669"/>
    <property type="project" value="TreeGrafter"/>
</dbReference>
<evidence type="ECO:0000313" key="6">
    <source>
        <dbReference type="Proteomes" id="UP000182321"/>
    </source>
</evidence>
<evidence type="ECO:0000313" key="5">
    <source>
        <dbReference type="EMBL" id="SEK75227.1"/>
    </source>
</evidence>
<keyword evidence="1 5" id="KW-0808">Transferase</keyword>
<name>A0A1H7JMX5_9FIRM</name>
<reference evidence="6" key="1">
    <citation type="submission" date="2016-10" db="EMBL/GenBank/DDBJ databases">
        <authorList>
            <person name="Varghese N."/>
            <person name="Submissions S."/>
        </authorList>
    </citation>
    <scope>NUCLEOTIDE SEQUENCE [LARGE SCALE GENOMIC DNA]</scope>
    <source>
        <strain evidence="6">ACV-9</strain>
    </source>
</reference>
<comment type="similarity">
    <text evidence="3">Belongs to the acetyltransferase family. RimJ subfamily.</text>
</comment>
<organism evidence="5 6">
    <name type="scientific">Pseudobutyrivibrio ruminis</name>
    <dbReference type="NCBI Taxonomy" id="46206"/>
    <lineage>
        <taxon>Bacteria</taxon>
        <taxon>Bacillati</taxon>
        <taxon>Bacillota</taxon>
        <taxon>Clostridia</taxon>
        <taxon>Lachnospirales</taxon>
        <taxon>Lachnospiraceae</taxon>
        <taxon>Pseudobutyrivibrio</taxon>
    </lineage>
</organism>
<dbReference type="InterPro" id="IPR016181">
    <property type="entry name" value="Acyl_CoA_acyltransferase"/>
</dbReference>
<dbReference type="PROSITE" id="PS51186">
    <property type="entry name" value="GNAT"/>
    <property type="match status" value="1"/>
</dbReference>
<dbReference type="PANTHER" id="PTHR43792">
    <property type="entry name" value="GNAT FAMILY, PUTATIVE (AFU_ORTHOLOGUE AFUA_3G00765)-RELATED-RELATED"/>
    <property type="match status" value="1"/>
</dbReference>
<dbReference type="Pfam" id="PF13302">
    <property type="entry name" value="Acetyltransf_3"/>
    <property type="match status" value="1"/>
</dbReference>
<keyword evidence="2" id="KW-0012">Acyltransferase</keyword>
<dbReference type="Proteomes" id="UP000182321">
    <property type="component" value="Unassembled WGS sequence"/>
</dbReference>
<dbReference type="RefSeq" id="WP_074791000.1">
    <property type="nucleotide sequence ID" value="NZ_FNZX01000010.1"/>
</dbReference>
<protein>
    <submittedName>
        <fullName evidence="5">Ribosomal-protein-alanine N-acetyltransferase</fullName>
    </submittedName>
</protein>
<dbReference type="Gene3D" id="3.40.630.30">
    <property type="match status" value="1"/>
</dbReference>
<evidence type="ECO:0000256" key="2">
    <source>
        <dbReference type="ARBA" id="ARBA00023315"/>
    </source>
</evidence>
<keyword evidence="6" id="KW-1185">Reference proteome</keyword>
<dbReference type="EMBL" id="FNZX01000010">
    <property type="protein sequence ID" value="SEK75227.1"/>
    <property type="molecule type" value="Genomic_DNA"/>
</dbReference>
<dbReference type="GO" id="GO:0005737">
    <property type="term" value="C:cytoplasm"/>
    <property type="evidence" value="ECO:0007669"/>
    <property type="project" value="TreeGrafter"/>
</dbReference>
<dbReference type="InterPro" id="IPR051531">
    <property type="entry name" value="N-acetyltransferase"/>
</dbReference>
<evidence type="ECO:0000259" key="4">
    <source>
        <dbReference type="PROSITE" id="PS51186"/>
    </source>
</evidence>
<dbReference type="SUPFAM" id="SSF55729">
    <property type="entry name" value="Acyl-CoA N-acyltransferases (Nat)"/>
    <property type="match status" value="1"/>
</dbReference>
<gene>
    <name evidence="5" type="ORF">SAMN02910377_01706</name>
</gene>
<sequence length="182" mass="21591">MQFEINTERLTLKVLGKESAHLVLDFYSRNRDIFEKYEPIIGDDFYTLNHQRKILEFEHNNILKMIMVRYWIFEKNNPNKIIGTVSYRNIVRPIYQSCTIGYKMDKDYMNRGYCSEAIAYTIPIIARDLGIHRFEALILPDNDPSIHMVKKLGFQFEGVLRDKIIINGQRLDHCMYAYLANN</sequence>
<dbReference type="AlphaFoldDB" id="A0A1H7JMX5"/>